<evidence type="ECO:0000259" key="1">
    <source>
        <dbReference type="Pfam" id="PF13274"/>
    </source>
</evidence>
<sequence length="156" mass="18385">MVDINQVCDYIIFRLKVEGEGQLSHLKLQKLLYYVQAWSLAFGKGAFFDGKFQAWVHGPVNRTVYNRFKDSKYMYSSINTSDMFEQDIVNKLSVEAKKHIDSVLEVYAGYSDTELEGKTHSERPWIEARNDFEPFERCEVELDEEIMKVYYKARLK</sequence>
<dbReference type="RefSeq" id="WP_183587736.1">
    <property type="nucleotide sequence ID" value="NZ_JACHCA010000006.1"/>
</dbReference>
<gene>
    <name evidence="2" type="ORF">HDF22_002459</name>
</gene>
<protein>
    <submittedName>
        <fullName evidence="2">Putative phage-associated protein</fullName>
    </submittedName>
</protein>
<dbReference type="Proteomes" id="UP000548326">
    <property type="component" value="Unassembled WGS sequence"/>
</dbReference>
<organism evidence="2 3">
    <name type="scientific">Mucilaginibacter lappiensis</name>
    <dbReference type="NCBI Taxonomy" id="354630"/>
    <lineage>
        <taxon>Bacteria</taxon>
        <taxon>Pseudomonadati</taxon>
        <taxon>Bacteroidota</taxon>
        <taxon>Sphingobacteriia</taxon>
        <taxon>Sphingobacteriales</taxon>
        <taxon>Sphingobacteriaceae</taxon>
        <taxon>Mucilaginibacter</taxon>
    </lineage>
</organism>
<dbReference type="InterPro" id="IPR025272">
    <property type="entry name" value="SocA_Panacea"/>
</dbReference>
<feature type="domain" description="Antitoxin SocA-like Panacea" evidence="1">
    <location>
        <begin position="28"/>
        <end position="125"/>
    </location>
</feature>
<name>A0A841JI39_9SPHI</name>
<dbReference type="AlphaFoldDB" id="A0A841JI39"/>
<accession>A0A841JI39</accession>
<evidence type="ECO:0000313" key="2">
    <source>
        <dbReference type="EMBL" id="MBB6128338.1"/>
    </source>
</evidence>
<dbReference type="Pfam" id="PF13274">
    <property type="entry name" value="SocA_Panacea"/>
    <property type="match status" value="1"/>
</dbReference>
<reference evidence="2 3" key="1">
    <citation type="submission" date="2020-08" db="EMBL/GenBank/DDBJ databases">
        <title>Genomic Encyclopedia of Type Strains, Phase IV (KMG-V): Genome sequencing to study the core and pangenomes of soil and plant-associated prokaryotes.</title>
        <authorList>
            <person name="Whitman W."/>
        </authorList>
    </citation>
    <scope>NUCLEOTIDE SEQUENCE [LARGE SCALE GENOMIC DNA]</scope>
    <source>
        <strain evidence="2 3">MP601</strain>
    </source>
</reference>
<dbReference type="EMBL" id="JACHCA010000006">
    <property type="protein sequence ID" value="MBB6128338.1"/>
    <property type="molecule type" value="Genomic_DNA"/>
</dbReference>
<evidence type="ECO:0000313" key="3">
    <source>
        <dbReference type="Proteomes" id="UP000548326"/>
    </source>
</evidence>
<proteinExistence type="predicted"/>
<comment type="caution">
    <text evidence="2">The sequence shown here is derived from an EMBL/GenBank/DDBJ whole genome shotgun (WGS) entry which is preliminary data.</text>
</comment>